<dbReference type="Proteomes" id="UP001501509">
    <property type="component" value="Unassembled WGS sequence"/>
</dbReference>
<dbReference type="SUPFAM" id="SSF47413">
    <property type="entry name" value="lambda repressor-like DNA-binding domains"/>
    <property type="match status" value="1"/>
</dbReference>
<comment type="caution">
    <text evidence="3">The sequence shown here is derived from an EMBL/GenBank/DDBJ whole genome shotgun (WGS) entry which is preliminary data.</text>
</comment>
<dbReference type="SMART" id="SM00530">
    <property type="entry name" value="HTH_XRE"/>
    <property type="match status" value="1"/>
</dbReference>
<dbReference type="RefSeq" id="WP_344546126.1">
    <property type="nucleotide sequence ID" value="NZ_BAAATD010000009.1"/>
</dbReference>
<reference evidence="4" key="1">
    <citation type="journal article" date="2019" name="Int. J. Syst. Evol. Microbiol.">
        <title>The Global Catalogue of Microorganisms (GCM) 10K type strain sequencing project: providing services to taxonomists for standard genome sequencing and annotation.</title>
        <authorList>
            <consortium name="The Broad Institute Genomics Platform"/>
            <consortium name="The Broad Institute Genome Sequencing Center for Infectious Disease"/>
            <person name="Wu L."/>
            <person name="Ma J."/>
        </authorList>
    </citation>
    <scope>NUCLEOTIDE SEQUENCE [LARGE SCALE GENOMIC DNA]</scope>
    <source>
        <strain evidence="4">JCM 6833</strain>
    </source>
</reference>
<dbReference type="CDD" id="cd00093">
    <property type="entry name" value="HTH_XRE"/>
    <property type="match status" value="1"/>
</dbReference>
<sequence length="216" mass="24032">MSSPAKRRRRGAVQRLTFGQWLSDRMAQCGYDSDVALAKRTEIRDSTIGRWRADKAQPSIDQLRKIADALKVGVPELLVRSGHATTDELGLDEEMFEQPLDPGLAMIGESRLGEAFKEHLRTAWTERMRQERDRLASQIDVLERADVIWHGRDGEGRALIIQLVSTSLHEAGFDLPESLLHDLGKAHPAFDGAATSEEVAAPDASDQDKSNIHSIK</sequence>
<gene>
    <name evidence="3" type="ORF">GCM10010411_63130</name>
</gene>
<proteinExistence type="predicted"/>
<evidence type="ECO:0000313" key="4">
    <source>
        <dbReference type="Proteomes" id="UP001501509"/>
    </source>
</evidence>
<evidence type="ECO:0000259" key="2">
    <source>
        <dbReference type="PROSITE" id="PS50943"/>
    </source>
</evidence>
<organism evidence="3 4">
    <name type="scientific">Actinomadura fulvescens</name>
    <dbReference type="NCBI Taxonomy" id="46160"/>
    <lineage>
        <taxon>Bacteria</taxon>
        <taxon>Bacillati</taxon>
        <taxon>Actinomycetota</taxon>
        <taxon>Actinomycetes</taxon>
        <taxon>Streptosporangiales</taxon>
        <taxon>Thermomonosporaceae</taxon>
        <taxon>Actinomadura</taxon>
    </lineage>
</organism>
<dbReference type="EMBL" id="BAAATD010000009">
    <property type="protein sequence ID" value="GAA2618914.1"/>
    <property type="molecule type" value="Genomic_DNA"/>
</dbReference>
<dbReference type="PROSITE" id="PS50943">
    <property type="entry name" value="HTH_CROC1"/>
    <property type="match status" value="1"/>
</dbReference>
<protein>
    <recommendedName>
        <fullName evidence="2">HTH cro/C1-type domain-containing protein</fullName>
    </recommendedName>
</protein>
<name>A0ABP6CMR2_9ACTN</name>
<feature type="domain" description="HTH cro/C1-type" evidence="2">
    <location>
        <begin position="36"/>
        <end position="77"/>
    </location>
</feature>
<dbReference type="Pfam" id="PF01381">
    <property type="entry name" value="HTH_3"/>
    <property type="match status" value="1"/>
</dbReference>
<feature type="region of interest" description="Disordered" evidence="1">
    <location>
        <begin position="194"/>
        <end position="216"/>
    </location>
</feature>
<keyword evidence="4" id="KW-1185">Reference proteome</keyword>
<dbReference type="InterPro" id="IPR010982">
    <property type="entry name" value="Lambda_DNA-bd_dom_sf"/>
</dbReference>
<evidence type="ECO:0000256" key="1">
    <source>
        <dbReference type="SAM" id="MobiDB-lite"/>
    </source>
</evidence>
<accession>A0ABP6CMR2</accession>
<dbReference type="InterPro" id="IPR001387">
    <property type="entry name" value="Cro/C1-type_HTH"/>
</dbReference>
<dbReference type="Gene3D" id="1.10.260.40">
    <property type="entry name" value="lambda repressor-like DNA-binding domains"/>
    <property type="match status" value="1"/>
</dbReference>
<evidence type="ECO:0000313" key="3">
    <source>
        <dbReference type="EMBL" id="GAA2618914.1"/>
    </source>
</evidence>
<feature type="compositionally biased region" description="Basic and acidic residues" evidence="1">
    <location>
        <begin position="206"/>
        <end position="216"/>
    </location>
</feature>